<dbReference type="STRING" id="3821.A0A151TKS4"/>
<gene>
    <name evidence="1" type="ORF">KK1_023981</name>
</gene>
<accession>A0A151TKS4</accession>
<evidence type="ECO:0000313" key="2">
    <source>
        <dbReference type="Proteomes" id="UP000075243"/>
    </source>
</evidence>
<protein>
    <recommendedName>
        <fullName evidence="3">Copia protein</fullName>
    </recommendedName>
</protein>
<proteinExistence type="predicted"/>
<evidence type="ECO:0008006" key="3">
    <source>
        <dbReference type="Google" id="ProtNLM"/>
    </source>
</evidence>
<organism evidence="1 2">
    <name type="scientific">Cajanus cajan</name>
    <name type="common">Pigeon pea</name>
    <name type="synonym">Cajanus indicus</name>
    <dbReference type="NCBI Taxonomy" id="3821"/>
    <lineage>
        <taxon>Eukaryota</taxon>
        <taxon>Viridiplantae</taxon>
        <taxon>Streptophyta</taxon>
        <taxon>Embryophyta</taxon>
        <taxon>Tracheophyta</taxon>
        <taxon>Spermatophyta</taxon>
        <taxon>Magnoliopsida</taxon>
        <taxon>eudicotyledons</taxon>
        <taxon>Gunneridae</taxon>
        <taxon>Pentapetalae</taxon>
        <taxon>rosids</taxon>
        <taxon>fabids</taxon>
        <taxon>Fabales</taxon>
        <taxon>Fabaceae</taxon>
        <taxon>Papilionoideae</taxon>
        <taxon>50 kb inversion clade</taxon>
        <taxon>NPAAA clade</taxon>
        <taxon>indigoferoid/millettioid clade</taxon>
        <taxon>Phaseoleae</taxon>
        <taxon>Cajanus</taxon>
    </lineage>
</organism>
<dbReference type="AlphaFoldDB" id="A0A151TKS4"/>
<dbReference type="EMBL" id="CM003607">
    <property type="protein sequence ID" value="KYP67637.1"/>
    <property type="molecule type" value="Genomic_DNA"/>
</dbReference>
<keyword evidence="2" id="KW-1185">Reference proteome</keyword>
<dbReference type="Gramene" id="C.cajan_23301.t">
    <property type="protein sequence ID" value="C.cajan_23301.t.cds1"/>
    <property type="gene ID" value="C.cajan_23301"/>
</dbReference>
<evidence type="ECO:0000313" key="1">
    <source>
        <dbReference type="EMBL" id="KYP67637.1"/>
    </source>
</evidence>
<dbReference type="OMA" id="NLVHHES"/>
<dbReference type="CDD" id="cd09272">
    <property type="entry name" value="RNase_HI_RT_Ty1"/>
    <property type="match status" value="1"/>
</dbReference>
<dbReference type="Proteomes" id="UP000075243">
    <property type="component" value="Chromosome 5"/>
</dbReference>
<dbReference type="PANTHER" id="PTHR11439:SF494">
    <property type="entry name" value="CYSTEINE-RICH RLK (RECEPTOR-LIKE PROTEIN KINASE) 8"/>
    <property type="match status" value="1"/>
</dbReference>
<dbReference type="PANTHER" id="PTHR11439">
    <property type="entry name" value="GAG-POL-RELATED RETROTRANSPOSON"/>
    <property type="match status" value="1"/>
</dbReference>
<reference evidence="1 2" key="1">
    <citation type="journal article" date="2012" name="Nat. Biotechnol.">
        <title>Draft genome sequence of pigeonpea (Cajanus cajan), an orphan legume crop of resource-poor farmers.</title>
        <authorList>
            <person name="Varshney R.K."/>
            <person name="Chen W."/>
            <person name="Li Y."/>
            <person name="Bharti A.K."/>
            <person name="Saxena R.K."/>
            <person name="Schlueter J.A."/>
            <person name="Donoghue M.T."/>
            <person name="Azam S."/>
            <person name="Fan G."/>
            <person name="Whaley A.M."/>
            <person name="Farmer A.D."/>
            <person name="Sheridan J."/>
            <person name="Iwata A."/>
            <person name="Tuteja R."/>
            <person name="Penmetsa R.V."/>
            <person name="Wu W."/>
            <person name="Upadhyaya H.D."/>
            <person name="Yang S.P."/>
            <person name="Shah T."/>
            <person name="Saxena K.B."/>
            <person name="Michael T."/>
            <person name="McCombie W.R."/>
            <person name="Yang B."/>
            <person name="Zhang G."/>
            <person name="Yang H."/>
            <person name="Wang J."/>
            <person name="Spillane C."/>
            <person name="Cook D.R."/>
            <person name="May G.D."/>
            <person name="Xu X."/>
            <person name="Jackson S.A."/>
        </authorList>
    </citation>
    <scope>NUCLEOTIDE SEQUENCE [LARGE SCALE GENOMIC DNA]</scope>
    <source>
        <strain evidence="2">cv. Asha</strain>
    </source>
</reference>
<name>A0A151TKS4_CAJCA</name>
<sequence length="145" mass="16380">MKEPRSIHMTVAHNLLIYLKGTIGQGLLFPSTSKLQLTVYFDADWARCEESRRSTTGYAVFLGDSLISWKSKKQPTVSKSSTEAEYRSLSAGASETIWLQQLLTVFEVDIPSAYVLCDNMSDIYLASNLVHHESTKHIDIDHHFI</sequence>